<dbReference type="Proteomes" id="UP000228751">
    <property type="component" value="Unassembled WGS sequence"/>
</dbReference>
<name>A0A2G4R8I5_9PROT</name>
<protein>
    <submittedName>
        <fullName evidence="2">MFS transporter</fullName>
    </submittedName>
</protein>
<feature type="non-terminal residue" evidence="2">
    <location>
        <position position="1"/>
    </location>
</feature>
<dbReference type="AlphaFoldDB" id="A0A2G4R8I5"/>
<reference evidence="2 3" key="1">
    <citation type="submission" date="2017-10" db="EMBL/GenBank/DDBJ databases">
        <title>Genomic analysis of the genus Acetobacter.</title>
        <authorList>
            <person name="Kim K.H."/>
            <person name="Chun B.H."/>
            <person name="Son A.R."/>
            <person name="Jeon C.O."/>
        </authorList>
    </citation>
    <scope>NUCLEOTIDE SEQUENCE [LARGE SCALE GENOMIC DNA]</scope>
    <source>
        <strain evidence="2 3">LHT 2458</strain>
    </source>
</reference>
<accession>A0A2G4R8I5</accession>
<organism evidence="2 3">
    <name type="scientific">Acetobacter pomorum</name>
    <dbReference type="NCBI Taxonomy" id="65959"/>
    <lineage>
        <taxon>Bacteria</taxon>
        <taxon>Pseudomonadati</taxon>
        <taxon>Pseudomonadota</taxon>
        <taxon>Alphaproteobacteria</taxon>
        <taxon>Acetobacterales</taxon>
        <taxon>Acetobacteraceae</taxon>
        <taxon>Acetobacter</taxon>
    </lineage>
</organism>
<comment type="caution">
    <text evidence="2">The sequence shown here is derived from an EMBL/GenBank/DDBJ whole genome shotgun (WGS) entry which is preliminary data.</text>
</comment>
<proteinExistence type="predicted"/>
<evidence type="ECO:0000313" key="2">
    <source>
        <dbReference type="EMBL" id="PHY92893.1"/>
    </source>
</evidence>
<feature type="transmembrane region" description="Helical" evidence="1">
    <location>
        <begin position="30"/>
        <end position="54"/>
    </location>
</feature>
<dbReference type="EMBL" id="PEBQ01000182">
    <property type="protein sequence ID" value="PHY92893.1"/>
    <property type="molecule type" value="Genomic_DNA"/>
</dbReference>
<evidence type="ECO:0000313" key="3">
    <source>
        <dbReference type="Proteomes" id="UP000228751"/>
    </source>
</evidence>
<sequence>MGLTGFVLAQFLSQGHYVEGGTTQSPDLSFWITAGFVWLPLGAVCLQVFCLLAWPDKK</sequence>
<evidence type="ECO:0000256" key="1">
    <source>
        <dbReference type="SAM" id="Phobius"/>
    </source>
</evidence>
<keyword evidence="1" id="KW-1133">Transmembrane helix</keyword>
<keyword evidence="1" id="KW-0812">Transmembrane</keyword>
<keyword evidence="1" id="KW-0472">Membrane</keyword>
<gene>
    <name evidence="2" type="ORF">CSR02_14410</name>
</gene>
<keyword evidence="3" id="KW-1185">Reference proteome</keyword>